<reference evidence="9 10" key="1">
    <citation type="journal article" date="2022" name="Nat. Microbiol.">
        <title>The microbiome of a bacterivorous marine choanoflagellate contains a resource-demanding obligate bacterial associate.</title>
        <authorList>
            <person name="Needham D.M."/>
            <person name="Poirier C."/>
            <person name="Bachy C."/>
            <person name="George E.E."/>
            <person name="Wilken S."/>
            <person name="Yung C.C.M."/>
            <person name="Limardo A.J."/>
            <person name="Morando M."/>
            <person name="Sudek L."/>
            <person name="Malmstrom R.R."/>
            <person name="Keeling P.J."/>
            <person name="Santoro A.E."/>
            <person name="Worden A.Z."/>
        </authorList>
    </citation>
    <scope>NUCLEOTIDE SEQUENCE [LARGE SCALE GENOMIC DNA]</scope>
    <source>
        <strain evidence="9 10">Comchoano-2</strain>
    </source>
</reference>
<feature type="transmembrane region" description="Helical" evidence="6">
    <location>
        <begin position="6"/>
        <end position="25"/>
    </location>
</feature>
<feature type="domain" description="NADH-Ubiquinone oxidoreductase (complex I) chain 5 N-terminal" evidence="8">
    <location>
        <begin position="66"/>
        <end position="116"/>
    </location>
</feature>
<keyword evidence="2 5" id="KW-0812">Transmembrane</keyword>
<feature type="transmembrane region" description="Helical" evidence="6">
    <location>
        <begin position="607"/>
        <end position="625"/>
    </location>
</feature>
<feature type="transmembrane region" description="Helical" evidence="6">
    <location>
        <begin position="115"/>
        <end position="133"/>
    </location>
</feature>
<comment type="caution">
    <text evidence="9">The sequence shown here is derived from an EMBL/GenBank/DDBJ whole genome shotgun (WGS) entry which is preliminary data.</text>
</comment>
<dbReference type="PANTHER" id="PTHR42829:SF2">
    <property type="entry name" value="NADH-UBIQUINONE OXIDOREDUCTASE CHAIN 5"/>
    <property type="match status" value="1"/>
</dbReference>
<evidence type="ECO:0000259" key="7">
    <source>
        <dbReference type="Pfam" id="PF00361"/>
    </source>
</evidence>
<evidence type="ECO:0000256" key="2">
    <source>
        <dbReference type="ARBA" id="ARBA00022692"/>
    </source>
</evidence>
<feature type="transmembrane region" description="Helical" evidence="6">
    <location>
        <begin position="411"/>
        <end position="436"/>
    </location>
</feature>
<gene>
    <name evidence="9" type="primary">nuoL</name>
    <name evidence="9" type="ORF">MKS91_01465</name>
</gene>
<evidence type="ECO:0000259" key="8">
    <source>
        <dbReference type="Pfam" id="PF00662"/>
    </source>
</evidence>
<feature type="domain" description="NADH:quinone oxidoreductase/Mrp antiporter transmembrane" evidence="7">
    <location>
        <begin position="132"/>
        <end position="424"/>
    </location>
</feature>
<dbReference type="Gene3D" id="1.20.5.2700">
    <property type="match status" value="1"/>
</dbReference>
<comment type="subcellular location">
    <subcellularLocation>
        <location evidence="1">Endomembrane system</location>
        <topology evidence="1">Multi-pass membrane protein</topology>
    </subcellularLocation>
    <subcellularLocation>
        <location evidence="5">Membrane</location>
        <topology evidence="5">Multi-pass membrane protein</topology>
    </subcellularLocation>
</comment>
<dbReference type="PRINTS" id="PR01434">
    <property type="entry name" value="NADHDHGNASE5"/>
</dbReference>
<feature type="transmembrane region" description="Helical" evidence="6">
    <location>
        <begin position="309"/>
        <end position="331"/>
    </location>
</feature>
<dbReference type="InterPro" id="IPR018393">
    <property type="entry name" value="NADHpl_OxRdtase_5_subgr"/>
</dbReference>
<dbReference type="Proteomes" id="UP001320768">
    <property type="component" value="Unassembled WGS sequence"/>
</dbReference>
<feature type="transmembrane region" description="Helical" evidence="6">
    <location>
        <begin position="251"/>
        <end position="268"/>
    </location>
</feature>
<evidence type="ECO:0000313" key="9">
    <source>
        <dbReference type="EMBL" id="MCP8351962.1"/>
    </source>
</evidence>
<name>A0ABT1L472_9GAMM</name>
<feature type="transmembrane region" description="Helical" evidence="6">
    <location>
        <begin position="32"/>
        <end position="56"/>
    </location>
</feature>
<feature type="transmembrane region" description="Helical" evidence="6">
    <location>
        <begin position="139"/>
        <end position="158"/>
    </location>
</feature>
<dbReference type="EMBL" id="JAKUDN010000001">
    <property type="protein sequence ID" value="MCP8351962.1"/>
    <property type="molecule type" value="Genomic_DNA"/>
</dbReference>
<dbReference type="Pfam" id="PF00361">
    <property type="entry name" value="Proton_antipo_M"/>
    <property type="match status" value="1"/>
</dbReference>
<dbReference type="PRINTS" id="PR01435">
    <property type="entry name" value="NPOXDRDTASE5"/>
</dbReference>
<protein>
    <submittedName>
        <fullName evidence="9">NADH-quinone oxidoreductase subunit L</fullName>
    </submittedName>
</protein>
<dbReference type="InterPro" id="IPR001750">
    <property type="entry name" value="ND/Mrp_TM"/>
</dbReference>
<dbReference type="InterPro" id="IPR001516">
    <property type="entry name" value="Proton_antipo_N"/>
</dbReference>
<keyword evidence="3 6" id="KW-1133">Transmembrane helix</keyword>
<dbReference type="NCBIfam" id="TIGR01974">
    <property type="entry name" value="NDH_I_L"/>
    <property type="match status" value="1"/>
</dbReference>
<feature type="transmembrane region" description="Helical" evidence="6">
    <location>
        <begin position="337"/>
        <end position="357"/>
    </location>
</feature>
<organism evidence="9 10">
    <name type="scientific">Candidatus Synchoanobacter obligatus</name>
    <dbReference type="NCBI Taxonomy" id="2919597"/>
    <lineage>
        <taxon>Bacteria</taxon>
        <taxon>Pseudomonadati</taxon>
        <taxon>Pseudomonadota</taxon>
        <taxon>Gammaproteobacteria</taxon>
        <taxon>Candidatus Comchoanobacterales</taxon>
        <taxon>Candidatus Comchoanobacteraceae</taxon>
        <taxon>Candidatus Synchoanobacter</taxon>
    </lineage>
</organism>
<feature type="transmembrane region" description="Helical" evidence="6">
    <location>
        <begin position="76"/>
        <end position="103"/>
    </location>
</feature>
<accession>A0ABT1L472</accession>
<dbReference type="PANTHER" id="PTHR42829">
    <property type="entry name" value="NADH-UBIQUINONE OXIDOREDUCTASE CHAIN 5"/>
    <property type="match status" value="1"/>
</dbReference>
<evidence type="ECO:0000256" key="1">
    <source>
        <dbReference type="ARBA" id="ARBA00004127"/>
    </source>
</evidence>
<proteinExistence type="predicted"/>
<feature type="transmembrane region" description="Helical" evidence="6">
    <location>
        <begin position="378"/>
        <end position="399"/>
    </location>
</feature>
<evidence type="ECO:0000256" key="3">
    <source>
        <dbReference type="ARBA" id="ARBA00022989"/>
    </source>
</evidence>
<dbReference type="InterPro" id="IPR003945">
    <property type="entry name" value="NU5C-like"/>
</dbReference>
<sequence>MLVNEMALICLLSPLLGAVAARFYCHWAYARWLTIVTITVSWLFACALFRDVAFIGKAVDLYQFSWVDIGRYHFEVGFLLDSLSLMMMVIVTSVSLLVHVYSLGYMQEDANQSTYFSYVSFFTFAMLILVMANNLLFVFFGWEGVGLASYLLIGFWQTKAYPARASIKAFVVNRVGDMGLIIAMGLILLQLGDLEYANILGRGSQLLGVVWHGWRWIDFICLGLFVGAMGKSAQMPLQIWLPDSMAGPTPISALIHAATMVTAGVYLVCRFAPWFELSPITLSIVLWVGFSTMILMGIVALVANDIKKVIAYSTLSQLGMMVGICGLSGYVFSLYHLATHAAFKALLFLSAGAVIIASNHEQDLRKISGMANHRTIHLSMFIGLLSMIAVPPLSGFFSKDAMLMFSAKQSLWPYVVMVGGAVLTALYSTRLYYLLFWQNRAINKTVPVGYSICWPLWILSAASIYLGYAMVPYLEVLLRSVDVGNQITVLVIKDIQDVAGFIDHALTSLPLTLTLFSVTVLTYVYWKKPSVLDRLIKRLAWGYDFIASQYGLNALFERYMVTGYQRLSIYCSEIVDSGLIDQRLVMGVSAQVKKASGPLARIANGKLYHYILVMLVALVLILLGLV</sequence>
<dbReference type="RefSeq" id="WP_258569070.1">
    <property type="nucleotide sequence ID" value="NZ_JAKUDN010000001.1"/>
</dbReference>
<evidence type="ECO:0000256" key="5">
    <source>
        <dbReference type="RuleBase" id="RU000320"/>
    </source>
</evidence>
<feature type="transmembrane region" description="Helical" evidence="6">
    <location>
        <begin position="505"/>
        <end position="526"/>
    </location>
</feature>
<feature type="transmembrane region" description="Helical" evidence="6">
    <location>
        <begin position="170"/>
        <end position="191"/>
    </location>
</feature>
<evidence type="ECO:0000313" key="10">
    <source>
        <dbReference type="Proteomes" id="UP001320768"/>
    </source>
</evidence>
<keyword evidence="10" id="KW-1185">Reference proteome</keyword>
<dbReference type="NCBIfam" id="NF005141">
    <property type="entry name" value="PRK06590.1"/>
    <property type="match status" value="1"/>
</dbReference>
<feature type="transmembrane region" description="Helical" evidence="6">
    <location>
        <begin position="448"/>
        <end position="471"/>
    </location>
</feature>
<dbReference type="Pfam" id="PF00662">
    <property type="entry name" value="Proton_antipo_N"/>
    <property type="match status" value="1"/>
</dbReference>
<feature type="transmembrane region" description="Helical" evidence="6">
    <location>
        <begin position="211"/>
        <end position="230"/>
    </location>
</feature>
<keyword evidence="4 6" id="KW-0472">Membrane</keyword>
<evidence type="ECO:0000256" key="6">
    <source>
        <dbReference type="SAM" id="Phobius"/>
    </source>
</evidence>
<evidence type="ECO:0000256" key="4">
    <source>
        <dbReference type="ARBA" id="ARBA00023136"/>
    </source>
</evidence>
<feature type="transmembrane region" description="Helical" evidence="6">
    <location>
        <begin position="280"/>
        <end position="302"/>
    </location>
</feature>